<comment type="caution">
    <text evidence="2">The sequence shown here is derived from an EMBL/GenBank/DDBJ whole genome shotgun (WGS) entry which is preliminary data.</text>
</comment>
<organism evidence="2 3">
    <name type="scientific">Arthrobacter parietis</name>
    <dbReference type="NCBI Taxonomy" id="271434"/>
    <lineage>
        <taxon>Bacteria</taxon>
        <taxon>Bacillati</taxon>
        <taxon>Actinomycetota</taxon>
        <taxon>Actinomycetes</taxon>
        <taxon>Micrococcales</taxon>
        <taxon>Micrococcaceae</taxon>
        <taxon>Arthrobacter</taxon>
    </lineage>
</organism>
<sequence length="111" mass="10932">MAGFGSLGKIAMGLARNPKVREALNSPQAKQMGSKVVDRVAEAADKATKGKHQDKIQNARGQAQKHLGGPGDERQGPGAGPAGQGPGAGPAGQGPGAGPQAPGSDPGNPRP</sequence>
<feature type="compositionally biased region" description="Basic and acidic residues" evidence="1">
    <location>
        <begin position="36"/>
        <end position="57"/>
    </location>
</feature>
<feature type="compositionally biased region" description="Gly residues" evidence="1">
    <location>
        <begin position="77"/>
        <end position="97"/>
    </location>
</feature>
<accession>A0ABP5MGW7</accession>
<evidence type="ECO:0000256" key="1">
    <source>
        <dbReference type="SAM" id="MobiDB-lite"/>
    </source>
</evidence>
<dbReference type="RefSeq" id="WP_346027521.1">
    <property type="nucleotide sequence ID" value="NZ_BAAAON010000001.1"/>
</dbReference>
<dbReference type="InterPro" id="IPR028037">
    <property type="entry name" value="Antitoxin_Rv0909/MT0933"/>
</dbReference>
<proteinExistence type="predicted"/>
<protein>
    <recommendedName>
        <fullName evidence="4">Antitoxin</fullName>
    </recommendedName>
</protein>
<gene>
    <name evidence="2" type="ORF">GCM10009784_07420</name>
</gene>
<evidence type="ECO:0008006" key="4">
    <source>
        <dbReference type="Google" id="ProtNLM"/>
    </source>
</evidence>
<feature type="region of interest" description="Disordered" evidence="1">
    <location>
        <begin position="24"/>
        <end position="111"/>
    </location>
</feature>
<name>A0ABP5MGW7_9MICC</name>
<evidence type="ECO:0000313" key="3">
    <source>
        <dbReference type="Proteomes" id="UP001500974"/>
    </source>
</evidence>
<dbReference type="Pfam" id="PF14013">
    <property type="entry name" value="MT0933_antitox"/>
    <property type="match status" value="1"/>
</dbReference>
<reference evidence="3" key="1">
    <citation type="journal article" date="2019" name="Int. J. Syst. Evol. Microbiol.">
        <title>The Global Catalogue of Microorganisms (GCM) 10K type strain sequencing project: providing services to taxonomists for standard genome sequencing and annotation.</title>
        <authorList>
            <consortium name="The Broad Institute Genomics Platform"/>
            <consortium name="The Broad Institute Genome Sequencing Center for Infectious Disease"/>
            <person name="Wu L."/>
            <person name="Ma J."/>
        </authorList>
    </citation>
    <scope>NUCLEOTIDE SEQUENCE [LARGE SCALE GENOMIC DNA]</scope>
    <source>
        <strain evidence="3">JCM 14917</strain>
    </source>
</reference>
<evidence type="ECO:0000313" key="2">
    <source>
        <dbReference type="EMBL" id="GAA2173379.1"/>
    </source>
</evidence>
<keyword evidence="3" id="KW-1185">Reference proteome</keyword>
<dbReference type="Proteomes" id="UP001500974">
    <property type="component" value="Unassembled WGS sequence"/>
</dbReference>
<dbReference type="EMBL" id="BAAAON010000001">
    <property type="protein sequence ID" value="GAA2173379.1"/>
    <property type="molecule type" value="Genomic_DNA"/>
</dbReference>